<evidence type="ECO:0000259" key="6">
    <source>
        <dbReference type="Pfam" id="PF13458"/>
    </source>
</evidence>
<keyword evidence="3 5" id="KW-0732">Signal</keyword>
<dbReference type="Proteomes" id="UP000239477">
    <property type="component" value="Chromosome"/>
</dbReference>
<protein>
    <submittedName>
        <fullName evidence="7">Receptor</fullName>
    </submittedName>
</protein>
<evidence type="ECO:0000256" key="5">
    <source>
        <dbReference type="SAM" id="SignalP"/>
    </source>
</evidence>
<reference evidence="7 8" key="1">
    <citation type="submission" date="2017-09" db="EMBL/GenBank/DDBJ databases">
        <title>Genomic, metabolic, and phenotypic characteristics of bacterial isolates from the natural microbiome of the model nematode Caenorhabditis elegans.</title>
        <authorList>
            <person name="Zimmermann J."/>
            <person name="Obeng N."/>
            <person name="Yang W."/>
            <person name="Obeng O."/>
            <person name="Kissoyan K."/>
            <person name="Pees B."/>
            <person name="Dirksen P."/>
            <person name="Hoppner M."/>
            <person name="Franke A."/>
            <person name="Rosenstiel P."/>
            <person name="Leippe M."/>
            <person name="Dierking K."/>
            <person name="Kaleta C."/>
            <person name="Schulenburg H."/>
        </authorList>
    </citation>
    <scope>NUCLEOTIDE SEQUENCE [LARGE SCALE GENOMIC DNA]</scope>
    <source>
        <strain evidence="7 8">MYb73</strain>
    </source>
</reference>
<dbReference type="Pfam" id="PF13458">
    <property type="entry name" value="Peripla_BP_6"/>
    <property type="match status" value="1"/>
</dbReference>
<evidence type="ECO:0000256" key="1">
    <source>
        <dbReference type="ARBA" id="ARBA00010062"/>
    </source>
</evidence>
<dbReference type="PANTHER" id="PTHR47235">
    <property type="entry name" value="BLR6548 PROTEIN"/>
    <property type="match status" value="1"/>
</dbReference>
<feature type="domain" description="Leucine-binding protein" evidence="6">
    <location>
        <begin position="34"/>
        <end position="379"/>
    </location>
</feature>
<organism evidence="7 8">
    <name type="scientific">Achromobacter spanius</name>
    <dbReference type="NCBI Taxonomy" id="217203"/>
    <lineage>
        <taxon>Bacteria</taxon>
        <taxon>Pseudomonadati</taxon>
        <taxon>Pseudomonadota</taxon>
        <taxon>Betaproteobacteria</taxon>
        <taxon>Burkholderiales</taxon>
        <taxon>Alcaligenaceae</taxon>
        <taxon>Achromobacter</taxon>
    </lineage>
</organism>
<dbReference type="InterPro" id="IPR028081">
    <property type="entry name" value="Leu-bd"/>
</dbReference>
<dbReference type="Gene3D" id="3.40.50.2300">
    <property type="match status" value="2"/>
</dbReference>
<evidence type="ECO:0000313" key="7">
    <source>
        <dbReference type="EMBL" id="AVJ30345.1"/>
    </source>
</evidence>
<evidence type="ECO:0000256" key="3">
    <source>
        <dbReference type="ARBA" id="ARBA00022729"/>
    </source>
</evidence>
<dbReference type="InterPro" id="IPR000709">
    <property type="entry name" value="Leu_Ile_Val-bd"/>
</dbReference>
<accession>A0A2S0IE92</accession>
<proteinExistence type="inferred from homology"/>
<gene>
    <name evidence="7" type="ORF">CLM73_26370</name>
</gene>
<dbReference type="InterPro" id="IPR028082">
    <property type="entry name" value="Peripla_BP_I"/>
</dbReference>
<evidence type="ECO:0000256" key="4">
    <source>
        <dbReference type="ARBA" id="ARBA00022970"/>
    </source>
</evidence>
<evidence type="ECO:0000256" key="2">
    <source>
        <dbReference type="ARBA" id="ARBA00022448"/>
    </source>
</evidence>
<dbReference type="PRINTS" id="PR00337">
    <property type="entry name" value="LEUILEVALBP"/>
</dbReference>
<comment type="similarity">
    <text evidence="1">Belongs to the leucine-binding protein family.</text>
</comment>
<dbReference type="SUPFAM" id="SSF53822">
    <property type="entry name" value="Periplasmic binding protein-like I"/>
    <property type="match status" value="1"/>
</dbReference>
<keyword evidence="7" id="KW-0675">Receptor</keyword>
<keyword evidence="8" id="KW-1185">Reference proteome</keyword>
<name>A0A2S0IE92_9BURK</name>
<dbReference type="AlphaFoldDB" id="A0A2S0IE92"/>
<dbReference type="RefSeq" id="WP_105240959.1">
    <property type="nucleotide sequence ID" value="NZ_CP023270.1"/>
</dbReference>
<sequence>MNQRSRYAAAAALCAMALSATAQAQQEPGITDKTIKIGVFAPLSGSGMAYGFDVLNAAKMWYAKVNKEGGVNGRQIELVIEDDRCNANDLVAAVKKLNEQDKVFLLNGGSCSAAVVASREYIEREKVPLVMLNASGDGALYPPSKYIYGAFSISQHAVGGSMVQFASEHLKAKKIGYINHDDAYGGWNLEAAQAQAKQLGDPALQVQSVNSNITDVTAPMLKIRAGNPDVLLLTTYARPAALIIKKAHELGWNKPIVLAVNGTADLKQLVENVGNKDAFKNVYIQDVLADLPGGPKLTWVYDMYKQSYPDLAAKPGHPQSYMPYGIPPAMAVVNALKAAGPQPTREKVLQALETMKFDSGVMAGPIEFGPGDRAAQEAAIYIKFDGTNMTLVPGAFKSTWQYQK</sequence>
<dbReference type="CDD" id="cd06343">
    <property type="entry name" value="PBP1_ABC_ligand_binding-like"/>
    <property type="match status" value="1"/>
</dbReference>
<dbReference type="GO" id="GO:0006865">
    <property type="term" value="P:amino acid transport"/>
    <property type="evidence" value="ECO:0007669"/>
    <property type="project" value="UniProtKB-KW"/>
</dbReference>
<feature type="chain" id="PRO_5015659119" evidence="5">
    <location>
        <begin position="25"/>
        <end position="404"/>
    </location>
</feature>
<dbReference type="PANTHER" id="PTHR47235:SF1">
    <property type="entry name" value="BLR6548 PROTEIN"/>
    <property type="match status" value="1"/>
</dbReference>
<keyword evidence="4" id="KW-0029">Amino-acid transport</keyword>
<feature type="signal peptide" evidence="5">
    <location>
        <begin position="1"/>
        <end position="24"/>
    </location>
</feature>
<keyword evidence="2" id="KW-0813">Transport</keyword>
<dbReference type="EMBL" id="CP023270">
    <property type="protein sequence ID" value="AVJ30345.1"/>
    <property type="molecule type" value="Genomic_DNA"/>
</dbReference>
<evidence type="ECO:0000313" key="8">
    <source>
        <dbReference type="Proteomes" id="UP000239477"/>
    </source>
</evidence>
<dbReference type="OrthoDB" id="9777352at2"/>